<keyword evidence="1" id="KW-0812">Transmembrane</keyword>
<protein>
    <submittedName>
        <fullName evidence="2">Uncharacterized protein</fullName>
    </submittedName>
</protein>
<dbReference type="SUPFAM" id="SSF52058">
    <property type="entry name" value="L domain-like"/>
    <property type="match status" value="1"/>
</dbReference>
<keyword evidence="1" id="KW-0472">Membrane</keyword>
<dbReference type="OrthoDB" id="1306182at2759"/>
<organism evidence="2 3">
    <name type="scientific">Solanum commersonii</name>
    <name type="common">Commerson's wild potato</name>
    <name type="synonym">Commerson's nightshade</name>
    <dbReference type="NCBI Taxonomy" id="4109"/>
    <lineage>
        <taxon>Eukaryota</taxon>
        <taxon>Viridiplantae</taxon>
        <taxon>Streptophyta</taxon>
        <taxon>Embryophyta</taxon>
        <taxon>Tracheophyta</taxon>
        <taxon>Spermatophyta</taxon>
        <taxon>Magnoliopsida</taxon>
        <taxon>eudicotyledons</taxon>
        <taxon>Gunneridae</taxon>
        <taxon>Pentapetalae</taxon>
        <taxon>asterids</taxon>
        <taxon>lamiids</taxon>
        <taxon>Solanales</taxon>
        <taxon>Solanaceae</taxon>
        <taxon>Solanoideae</taxon>
        <taxon>Solaneae</taxon>
        <taxon>Solanum</taxon>
    </lineage>
</organism>
<dbReference type="InterPro" id="IPR032675">
    <property type="entry name" value="LRR_dom_sf"/>
</dbReference>
<dbReference type="EMBL" id="JACXVP010000010">
    <property type="protein sequence ID" value="KAG5582274.1"/>
    <property type="molecule type" value="Genomic_DNA"/>
</dbReference>
<comment type="caution">
    <text evidence="2">The sequence shown here is derived from an EMBL/GenBank/DDBJ whole genome shotgun (WGS) entry which is preliminary data.</text>
</comment>
<evidence type="ECO:0000313" key="3">
    <source>
        <dbReference type="Proteomes" id="UP000824120"/>
    </source>
</evidence>
<dbReference type="Pfam" id="PF13855">
    <property type="entry name" value="LRR_8"/>
    <property type="match status" value="1"/>
</dbReference>
<sequence>MFDSLSVLNLGSNRLSGIILDTFLSNCSLKTLDLSNNTLEGSGTKTTGSSHFPSRHSEDETVDGKYISFALGSSLCFGIVTWLLLHSTR</sequence>
<keyword evidence="1" id="KW-1133">Transmembrane helix</keyword>
<dbReference type="AlphaFoldDB" id="A0A9J5X2U2"/>
<feature type="transmembrane region" description="Helical" evidence="1">
    <location>
        <begin position="66"/>
        <end position="85"/>
    </location>
</feature>
<keyword evidence="3" id="KW-1185">Reference proteome</keyword>
<gene>
    <name evidence="2" type="ORF">H5410_052901</name>
</gene>
<evidence type="ECO:0000313" key="2">
    <source>
        <dbReference type="EMBL" id="KAG5582274.1"/>
    </source>
</evidence>
<evidence type="ECO:0000256" key="1">
    <source>
        <dbReference type="SAM" id="Phobius"/>
    </source>
</evidence>
<dbReference type="InterPro" id="IPR001611">
    <property type="entry name" value="Leu-rich_rpt"/>
</dbReference>
<proteinExistence type="predicted"/>
<dbReference type="Gene3D" id="3.80.10.10">
    <property type="entry name" value="Ribonuclease Inhibitor"/>
    <property type="match status" value="1"/>
</dbReference>
<dbReference type="Proteomes" id="UP000824120">
    <property type="component" value="Chromosome 10"/>
</dbReference>
<name>A0A9J5X2U2_SOLCO</name>
<reference evidence="2 3" key="1">
    <citation type="submission" date="2020-09" db="EMBL/GenBank/DDBJ databases">
        <title>De no assembly of potato wild relative species, Solanum commersonii.</title>
        <authorList>
            <person name="Cho K."/>
        </authorList>
    </citation>
    <scope>NUCLEOTIDE SEQUENCE [LARGE SCALE GENOMIC DNA]</scope>
    <source>
        <strain evidence="2">LZ3.2</strain>
        <tissue evidence="2">Leaf</tissue>
    </source>
</reference>
<accession>A0A9J5X2U2</accession>